<name>A0A7C4MN04_9BACT</name>
<keyword evidence="2" id="KW-0328">Glycosyltransferase</keyword>
<protein>
    <submittedName>
        <fullName evidence="4">Glycosyltransferase family 2 protein</fullName>
    </submittedName>
</protein>
<evidence type="ECO:0000256" key="2">
    <source>
        <dbReference type="ARBA" id="ARBA00022676"/>
    </source>
</evidence>
<sequence>MNLPKSTKKPTTLAVVVNYHAAGICLEAVSSLVAAESIGACTIVVVDNSADEHQADMLACGLPQGVILIVHPENRGFAAACNHALGRVPDVDWVFLLNPDAVIDPDCLIRLQRGLLADRRIAAIGPQIYWDAARRYFLPPSLPYEMMGVQQALAAYPALKRWLSSVWRRYAVRVWKSRIPVRVFNLSGGHVLIRTDALQRVGGLFDERFFLYYEDSDLFLRLRRAGYRLMVEPKAVVVHGFDRCAPHERDRKRLWMEQSAVQFRTKHGRYAGFGLFRRDGSLRRPIFDWIRVADRMAGVQWAQRRGNTDAPMKRVRGAFEMNVPSGLSSEWLFEWSPNEDFIPAAGRFGSGDRVDFSTADFDLLPPGEHIARIGRPGAWHPDAGWLRIVKSGNGEGCEDANHQQG</sequence>
<accession>A0A7C4MN04</accession>
<comment type="similarity">
    <text evidence="1">Belongs to the glycosyltransferase 2 family.</text>
</comment>
<proteinExistence type="inferred from homology"/>
<dbReference type="SUPFAM" id="SSF53448">
    <property type="entry name" value="Nucleotide-diphospho-sugar transferases"/>
    <property type="match status" value="1"/>
</dbReference>
<dbReference type="EMBL" id="DSUH01000020">
    <property type="protein sequence ID" value="HGU31384.1"/>
    <property type="molecule type" value="Genomic_DNA"/>
</dbReference>
<dbReference type="CDD" id="cd04186">
    <property type="entry name" value="GT_2_like_c"/>
    <property type="match status" value="1"/>
</dbReference>
<dbReference type="AlphaFoldDB" id="A0A7C4MN04"/>
<dbReference type="PANTHER" id="PTHR43179:SF12">
    <property type="entry name" value="GALACTOFURANOSYLTRANSFERASE GLFT2"/>
    <property type="match status" value="1"/>
</dbReference>
<reference evidence="4" key="1">
    <citation type="journal article" date="2020" name="mSystems">
        <title>Genome- and Community-Level Interaction Insights into Carbon Utilization and Element Cycling Functions of Hydrothermarchaeota in Hydrothermal Sediment.</title>
        <authorList>
            <person name="Zhou Z."/>
            <person name="Liu Y."/>
            <person name="Xu W."/>
            <person name="Pan J."/>
            <person name="Luo Z.H."/>
            <person name="Li M."/>
        </authorList>
    </citation>
    <scope>NUCLEOTIDE SEQUENCE [LARGE SCALE GENOMIC DNA]</scope>
    <source>
        <strain evidence="4">SpSt-477</strain>
    </source>
</reference>
<dbReference type="Gene3D" id="3.90.550.10">
    <property type="entry name" value="Spore Coat Polysaccharide Biosynthesis Protein SpsA, Chain A"/>
    <property type="match status" value="1"/>
</dbReference>
<comment type="caution">
    <text evidence="4">The sequence shown here is derived from an EMBL/GenBank/DDBJ whole genome shotgun (WGS) entry which is preliminary data.</text>
</comment>
<dbReference type="InterPro" id="IPR029044">
    <property type="entry name" value="Nucleotide-diphossugar_trans"/>
</dbReference>
<keyword evidence="3 4" id="KW-0808">Transferase</keyword>
<dbReference type="Pfam" id="PF13641">
    <property type="entry name" value="Glyco_tranf_2_3"/>
    <property type="match status" value="1"/>
</dbReference>
<gene>
    <name evidence="4" type="ORF">ENS29_00840</name>
</gene>
<evidence type="ECO:0000256" key="1">
    <source>
        <dbReference type="ARBA" id="ARBA00006739"/>
    </source>
</evidence>
<dbReference type="PANTHER" id="PTHR43179">
    <property type="entry name" value="RHAMNOSYLTRANSFERASE WBBL"/>
    <property type="match status" value="1"/>
</dbReference>
<organism evidence="4">
    <name type="scientific">Desulfatirhabdium butyrativorans</name>
    <dbReference type="NCBI Taxonomy" id="340467"/>
    <lineage>
        <taxon>Bacteria</taxon>
        <taxon>Pseudomonadati</taxon>
        <taxon>Thermodesulfobacteriota</taxon>
        <taxon>Desulfobacteria</taxon>
        <taxon>Desulfobacterales</taxon>
        <taxon>Desulfatirhabdiaceae</taxon>
        <taxon>Desulfatirhabdium</taxon>
    </lineage>
</organism>
<evidence type="ECO:0000313" key="4">
    <source>
        <dbReference type="EMBL" id="HGU31384.1"/>
    </source>
</evidence>
<evidence type="ECO:0000256" key="3">
    <source>
        <dbReference type="ARBA" id="ARBA00022679"/>
    </source>
</evidence>
<dbReference type="GO" id="GO:0016757">
    <property type="term" value="F:glycosyltransferase activity"/>
    <property type="evidence" value="ECO:0007669"/>
    <property type="project" value="UniProtKB-KW"/>
</dbReference>